<evidence type="ECO:0000256" key="2">
    <source>
        <dbReference type="ARBA" id="ARBA00023024"/>
    </source>
</evidence>
<comment type="caution">
    <text evidence="8">The sequence shown here is derived from an EMBL/GenBank/DDBJ whole genome shotgun (WGS) entry which is preliminary data.</text>
</comment>
<organism evidence="8 9">
    <name type="scientific">Sporothrix epigloea</name>
    <dbReference type="NCBI Taxonomy" id="1892477"/>
    <lineage>
        <taxon>Eukaryota</taxon>
        <taxon>Fungi</taxon>
        <taxon>Dikarya</taxon>
        <taxon>Ascomycota</taxon>
        <taxon>Pezizomycotina</taxon>
        <taxon>Sordariomycetes</taxon>
        <taxon>Sordariomycetidae</taxon>
        <taxon>Ophiostomatales</taxon>
        <taxon>Ophiostomataceae</taxon>
        <taxon>Sporothrix</taxon>
    </lineage>
</organism>
<evidence type="ECO:0000256" key="6">
    <source>
        <dbReference type="SAM" id="Phobius"/>
    </source>
</evidence>
<evidence type="ECO:0000256" key="3">
    <source>
        <dbReference type="ARBA" id="ARBA00023285"/>
    </source>
</evidence>
<evidence type="ECO:0000256" key="1">
    <source>
        <dbReference type="ARBA" id="ARBA00001941"/>
    </source>
</evidence>
<keyword evidence="2" id="KW-0146">Chitin degradation</keyword>
<accession>A0ABP0DSJ9</accession>
<protein>
    <recommendedName>
        <fullName evidence="4">chitin deacetylase</fullName>
        <ecNumber evidence="4">3.5.1.41</ecNumber>
    </recommendedName>
</protein>
<dbReference type="SUPFAM" id="SSF88713">
    <property type="entry name" value="Glycoside hydrolase/deacetylase"/>
    <property type="match status" value="1"/>
</dbReference>
<feature type="domain" description="NodB homology" evidence="7">
    <location>
        <begin position="84"/>
        <end position="279"/>
    </location>
</feature>
<keyword evidence="3" id="KW-0170">Cobalt</keyword>
<keyword evidence="2" id="KW-0624">Polysaccharide degradation</keyword>
<dbReference type="InterPro" id="IPR050248">
    <property type="entry name" value="Polysacc_deacetylase_ArnD"/>
</dbReference>
<keyword evidence="9" id="KW-1185">Reference proteome</keyword>
<dbReference type="Pfam" id="PF01522">
    <property type="entry name" value="Polysacc_deac_1"/>
    <property type="match status" value="1"/>
</dbReference>
<dbReference type="PANTHER" id="PTHR10587:SF137">
    <property type="entry name" value="4-DEOXY-4-FORMAMIDO-L-ARABINOSE-PHOSPHOUNDECAPRENOL DEFORMYLASE ARND-RELATED"/>
    <property type="match status" value="1"/>
</dbReference>
<evidence type="ECO:0000259" key="7">
    <source>
        <dbReference type="PROSITE" id="PS51677"/>
    </source>
</evidence>
<dbReference type="Gene3D" id="3.20.20.370">
    <property type="entry name" value="Glycoside hydrolase/deacetylase"/>
    <property type="match status" value="1"/>
</dbReference>
<keyword evidence="6" id="KW-0812">Transmembrane</keyword>
<proteinExistence type="predicted"/>
<dbReference type="PANTHER" id="PTHR10587">
    <property type="entry name" value="GLYCOSYL TRANSFERASE-RELATED"/>
    <property type="match status" value="1"/>
</dbReference>
<dbReference type="PROSITE" id="PS51677">
    <property type="entry name" value="NODB"/>
    <property type="match status" value="1"/>
</dbReference>
<sequence length="293" mass="32756">MPCSPRLLRLPSKLRRRARRQRMATLLVLPALVGLLLLPFYIVYKPPRPLISYFVSRWPDVLWRVDLPIVVTSGDPTERPAQRKLVALTLDDAPSEYTSGILEVLYEHDAHATFFVIGSQVSGRQGVLREALASGGHELANHGMHDEPARSLSDGELEQQVAEVDGMLQQIYDSVQVGRQGGGANPDLARTKPPRFFRPGSGFFSDRMRALVTRLGYQLVLGGVYPHDAQINYPWVNARHILSMLRPGAIVICHDRRSWTAPMLRKMLPAAIKQGYQFVTVTELLEAGKETST</sequence>
<comment type="catalytic activity">
    <reaction evidence="5">
        <text>[(1-&gt;4)-N-acetyl-beta-D-glucosaminyl](n) + n H2O = chitosan + n acetate</text>
        <dbReference type="Rhea" id="RHEA:10464"/>
        <dbReference type="Rhea" id="RHEA-COMP:9593"/>
        <dbReference type="Rhea" id="RHEA-COMP:9597"/>
        <dbReference type="ChEBI" id="CHEBI:15377"/>
        <dbReference type="ChEBI" id="CHEBI:17029"/>
        <dbReference type="ChEBI" id="CHEBI:30089"/>
        <dbReference type="ChEBI" id="CHEBI:57704"/>
        <dbReference type="EC" id="3.5.1.41"/>
    </reaction>
    <physiologicalReaction direction="left-to-right" evidence="5">
        <dbReference type="Rhea" id="RHEA:10465"/>
    </physiologicalReaction>
</comment>
<evidence type="ECO:0000256" key="4">
    <source>
        <dbReference type="ARBA" id="ARBA00024056"/>
    </source>
</evidence>
<gene>
    <name evidence="8" type="ORF">SEPCBS119000_004514</name>
</gene>
<evidence type="ECO:0000313" key="9">
    <source>
        <dbReference type="Proteomes" id="UP001642502"/>
    </source>
</evidence>
<comment type="cofactor">
    <cofactor evidence="1">
        <name>Co(2+)</name>
        <dbReference type="ChEBI" id="CHEBI:48828"/>
    </cofactor>
</comment>
<evidence type="ECO:0000256" key="5">
    <source>
        <dbReference type="ARBA" id="ARBA00048494"/>
    </source>
</evidence>
<name>A0ABP0DSJ9_9PEZI</name>
<dbReference type="EC" id="3.5.1.41" evidence="4"/>
<keyword evidence="2" id="KW-0119">Carbohydrate metabolism</keyword>
<dbReference type="EMBL" id="CAWUON010000070">
    <property type="protein sequence ID" value="CAK7271268.1"/>
    <property type="molecule type" value="Genomic_DNA"/>
</dbReference>
<keyword evidence="6" id="KW-1133">Transmembrane helix</keyword>
<dbReference type="InterPro" id="IPR011330">
    <property type="entry name" value="Glyco_hydro/deAcase_b/a-brl"/>
</dbReference>
<evidence type="ECO:0000313" key="8">
    <source>
        <dbReference type="EMBL" id="CAK7271268.1"/>
    </source>
</evidence>
<dbReference type="Proteomes" id="UP001642502">
    <property type="component" value="Unassembled WGS sequence"/>
</dbReference>
<dbReference type="CDD" id="cd10958">
    <property type="entry name" value="CE4_NodB_like_2"/>
    <property type="match status" value="1"/>
</dbReference>
<feature type="transmembrane region" description="Helical" evidence="6">
    <location>
        <begin position="23"/>
        <end position="44"/>
    </location>
</feature>
<reference evidence="8 9" key="1">
    <citation type="submission" date="2024-01" db="EMBL/GenBank/DDBJ databases">
        <authorList>
            <person name="Allen C."/>
            <person name="Tagirdzhanova G."/>
        </authorList>
    </citation>
    <scope>NUCLEOTIDE SEQUENCE [LARGE SCALE GENOMIC DNA]</scope>
    <source>
        <strain evidence="8 9">CBS 119000</strain>
    </source>
</reference>
<keyword evidence="6" id="KW-0472">Membrane</keyword>
<dbReference type="InterPro" id="IPR002509">
    <property type="entry name" value="NODB_dom"/>
</dbReference>